<dbReference type="HAMAP" id="MF_00080">
    <property type="entry name" value="IF_3"/>
    <property type="match status" value="1"/>
</dbReference>
<dbReference type="InterPro" id="IPR036787">
    <property type="entry name" value="T_IF-3_N_sf"/>
</dbReference>
<evidence type="ECO:0000259" key="8">
    <source>
        <dbReference type="Pfam" id="PF05198"/>
    </source>
</evidence>
<evidence type="ECO:0000313" key="10">
    <source>
        <dbReference type="Proteomes" id="UP000192569"/>
    </source>
</evidence>
<keyword evidence="2 4" id="KW-0396">Initiation factor</keyword>
<dbReference type="NCBIfam" id="TIGR00168">
    <property type="entry name" value="infC"/>
    <property type="match status" value="1"/>
</dbReference>
<accession>A0A1W1W0E9</accession>
<dbReference type="EMBL" id="LT838272">
    <property type="protein sequence ID" value="SMB98970.1"/>
    <property type="molecule type" value="Genomic_DNA"/>
</dbReference>
<evidence type="ECO:0000256" key="1">
    <source>
        <dbReference type="ARBA" id="ARBA00005439"/>
    </source>
</evidence>
<dbReference type="InterPro" id="IPR001288">
    <property type="entry name" value="Translation_initiation_fac_3"/>
</dbReference>
<dbReference type="GO" id="GO:0016020">
    <property type="term" value="C:membrane"/>
    <property type="evidence" value="ECO:0007669"/>
    <property type="project" value="TreeGrafter"/>
</dbReference>
<gene>
    <name evidence="4" type="primary">infC</name>
    <name evidence="9" type="ORF">SAMN00808754_2659</name>
</gene>
<dbReference type="InterPro" id="IPR019814">
    <property type="entry name" value="Translation_initiation_fac_3_N"/>
</dbReference>
<dbReference type="GO" id="GO:0043022">
    <property type="term" value="F:ribosome binding"/>
    <property type="evidence" value="ECO:0007669"/>
    <property type="project" value="UniProtKB-ARBA"/>
</dbReference>
<dbReference type="GO" id="GO:0003743">
    <property type="term" value="F:translation initiation factor activity"/>
    <property type="evidence" value="ECO:0007669"/>
    <property type="project" value="UniProtKB-UniRule"/>
</dbReference>
<dbReference type="Pfam" id="PF00707">
    <property type="entry name" value="IF3_C"/>
    <property type="match status" value="1"/>
</dbReference>
<comment type="subunit">
    <text evidence="4 6">Monomer.</text>
</comment>
<evidence type="ECO:0000256" key="4">
    <source>
        <dbReference type="HAMAP-Rule" id="MF_00080"/>
    </source>
</evidence>
<evidence type="ECO:0000256" key="3">
    <source>
        <dbReference type="ARBA" id="ARBA00022917"/>
    </source>
</evidence>
<reference evidence="9 10" key="1">
    <citation type="submission" date="2017-04" db="EMBL/GenBank/DDBJ databases">
        <authorList>
            <person name="Afonso C.L."/>
            <person name="Miller P.J."/>
            <person name="Scott M.A."/>
            <person name="Spackman E."/>
            <person name="Goraichik I."/>
            <person name="Dimitrov K.M."/>
            <person name="Suarez D.L."/>
            <person name="Swayne D.E."/>
        </authorList>
    </citation>
    <scope>NUCLEOTIDE SEQUENCE [LARGE SCALE GENOMIC DNA]</scope>
    <source>
        <strain evidence="9 10">ToBE</strain>
    </source>
</reference>
<dbReference type="GO" id="GO:0032790">
    <property type="term" value="P:ribosome disassembly"/>
    <property type="evidence" value="ECO:0007669"/>
    <property type="project" value="TreeGrafter"/>
</dbReference>
<dbReference type="PANTHER" id="PTHR10938:SF0">
    <property type="entry name" value="TRANSLATION INITIATION FACTOR IF-3, MITOCHONDRIAL"/>
    <property type="match status" value="1"/>
</dbReference>
<dbReference type="Gene3D" id="3.10.20.80">
    <property type="entry name" value="Translation initiation factor 3 (IF-3), N-terminal domain"/>
    <property type="match status" value="1"/>
</dbReference>
<dbReference type="InterPro" id="IPR036788">
    <property type="entry name" value="T_IF-3_C_sf"/>
</dbReference>
<evidence type="ECO:0000256" key="2">
    <source>
        <dbReference type="ARBA" id="ARBA00022540"/>
    </source>
</evidence>
<evidence type="ECO:0000259" key="7">
    <source>
        <dbReference type="Pfam" id="PF00707"/>
    </source>
</evidence>
<comment type="subcellular location">
    <subcellularLocation>
        <location evidence="4 6">Cytoplasm</location>
    </subcellularLocation>
</comment>
<feature type="domain" description="Translation initiation factor 3 N-terminal" evidence="8">
    <location>
        <begin position="2"/>
        <end position="59"/>
    </location>
</feature>
<dbReference type="GO" id="GO:0005829">
    <property type="term" value="C:cytosol"/>
    <property type="evidence" value="ECO:0007669"/>
    <property type="project" value="TreeGrafter"/>
</dbReference>
<proteinExistence type="inferred from homology"/>
<evidence type="ECO:0000256" key="5">
    <source>
        <dbReference type="NCBIfam" id="TIGR00168"/>
    </source>
</evidence>
<dbReference type="STRING" id="698762.SAMN00808754_2659"/>
<dbReference type="Pfam" id="PF05198">
    <property type="entry name" value="IF3_N"/>
    <property type="match status" value="1"/>
</dbReference>
<name>A0A1W1W0E9_9FIRM</name>
<keyword evidence="4" id="KW-0963">Cytoplasm</keyword>
<dbReference type="SUPFAM" id="SSF54364">
    <property type="entry name" value="Translation initiation factor IF3, N-terminal domain"/>
    <property type="match status" value="1"/>
</dbReference>
<sequence length="152" mass="17566">MVGTDGQQLGIMPLREALRIAQEQGLDLVEVAPQARPPVCRIMDFGKYKYEQSKREREARKKQRTVDIKEIKLRPGIEEHDFKVKARNTLRFLEDGDKVKVTVMFRGREISHAELGEKLCWRLAEEVAERASVERPPKLEGRNMVMILAPKN</sequence>
<dbReference type="Gene3D" id="3.30.110.10">
    <property type="entry name" value="Translation initiation factor 3 (IF-3), C-terminal domain"/>
    <property type="match status" value="1"/>
</dbReference>
<evidence type="ECO:0000256" key="6">
    <source>
        <dbReference type="RuleBase" id="RU000646"/>
    </source>
</evidence>
<keyword evidence="3 4" id="KW-0648">Protein biosynthesis</keyword>
<dbReference type="InterPro" id="IPR019813">
    <property type="entry name" value="Translation_initiation_fac3_CS"/>
</dbReference>
<dbReference type="PROSITE" id="PS00938">
    <property type="entry name" value="IF3"/>
    <property type="match status" value="1"/>
</dbReference>
<feature type="domain" description="Translation initiation factor 3 C-terminal" evidence="7">
    <location>
        <begin position="66"/>
        <end position="151"/>
    </location>
</feature>
<keyword evidence="10" id="KW-1185">Reference proteome</keyword>
<organism evidence="9 10">
    <name type="scientific">Thermanaeromonas toyohensis ToBE</name>
    <dbReference type="NCBI Taxonomy" id="698762"/>
    <lineage>
        <taxon>Bacteria</taxon>
        <taxon>Bacillati</taxon>
        <taxon>Bacillota</taxon>
        <taxon>Clostridia</taxon>
        <taxon>Neomoorellales</taxon>
        <taxon>Neomoorellaceae</taxon>
        <taxon>Thermanaeromonas</taxon>
    </lineage>
</organism>
<dbReference type="FunFam" id="3.30.110.10:FF:000001">
    <property type="entry name" value="Translation initiation factor IF-3"/>
    <property type="match status" value="1"/>
</dbReference>
<dbReference type="PANTHER" id="PTHR10938">
    <property type="entry name" value="TRANSLATION INITIATION FACTOR IF-3"/>
    <property type="match status" value="1"/>
</dbReference>
<comment type="similarity">
    <text evidence="1 4 6">Belongs to the IF-3 family.</text>
</comment>
<dbReference type="Proteomes" id="UP000192569">
    <property type="component" value="Chromosome I"/>
</dbReference>
<dbReference type="FunFam" id="3.10.20.80:FF:000001">
    <property type="entry name" value="Translation initiation factor IF-3"/>
    <property type="match status" value="1"/>
</dbReference>
<dbReference type="InterPro" id="IPR019815">
    <property type="entry name" value="Translation_initiation_fac_3_C"/>
</dbReference>
<evidence type="ECO:0000313" key="9">
    <source>
        <dbReference type="EMBL" id="SMB98970.1"/>
    </source>
</evidence>
<dbReference type="SUPFAM" id="SSF55200">
    <property type="entry name" value="Translation initiation factor IF3, C-terminal domain"/>
    <property type="match status" value="1"/>
</dbReference>
<dbReference type="AlphaFoldDB" id="A0A1W1W0E9"/>
<protein>
    <recommendedName>
        <fullName evidence="4 5">Translation initiation factor IF-3</fullName>
    </recommendedName>
</protein>
<comment type="function">
    <text evidence="4 6">IF-3 binds to the 30S ribosomal subunit and shifts the equilibrium between 70S ribosomes and their 50S and 30S subunits in favor of the free subunits, thus enhancing the availability of 30S subunits on which protein synthesis initiation begins.</text>
</comment>